<gene>
    <name evidence="5" type="ORF">EYH45_00875</name>
</gene>
<dbReference type="SUPFAM" id="SSF56801">
    <property type="entry name" value="Acetyl-CoA synthetase-like"/>
    <property type="match status" value="1"/>
</dbReference>
<evidence type="ECO:0000313" key="6">
    <source>
        <dbReference type="Proteomes" id="UP000608579"/>
    </source>
</evidence>
<keyword evidence="3" id="KW-0812">Transmembrane</keyword>
<dbReference type="Proteomes" id="UP000608579">
    <property type="component" value="Unassembled WGS sequence"/>
</dbReference>
<feature type="domain" description="AMP-dependent synthetase/ligase" evidence="4">
    <location>
        <begin position="7"/>
        <end position="217"/>
    </location>
</feature>
<dbReference type="PANTHER" id="PTHR43272:SF33">
    <property type="entry name" value="AMP-BINDING DOMAIN-CONTAINING PROTEIN-RELATED"/>
    <property type="match status" value="1"/>
</dbReference>
<dbReference type="AlphaFoldDB" id="A0A832ZUJ2"/>
<sequence length="417" mass="48367">MRMVVPMSTQDDYFSFLPFAWIGEIMMVFSCGLTAGFRVNFYEEPETVWRDLREVGPTIMFGPPRIWRDIVSQIQVKIADSGYLRRRLYEKALALGLKKVDTEFKGYNPPFLTKLSHKIMYWLVFRPILDKVGLKRLRHAYTGGAQVSVDDFRYLRALGVNIKQIYGQTEISGISCLHRDGDVDPWTSGKPLPGTVIAITKDGEIISKSRAVMKGYYDRPESQDVRNGWLFSGDFGMVDSKGHLICIDRMSDIIVLSNGTRVPPQHLENRLKFSPYIREAMILDHGRPYVTAILNIHPENVGKWAEDNNIPYTGYVDLSQKKEVYDLVEDIIKEVNKNLTQNMRIRKFTILYKEFHPDDDEITRTRKLRRRLIREKYKPVIDALYSDSGHVSFLGEVRYEDGRRDTINVTMYIREVT</sequence>
<dbReference type="InterPro" id="IPR042099">
    <property type="entry name" value="ANL_N_sf"/>
</dbReference>
<evidence type="ECO:0000313" key="5">
    <source>
        <dbReference type="EMBL" id="HIQ29097.1"/>
    </source>
</evidence>
<evidence type="ECO:0000256" key="3">
    <source>
        <dbReference type="SAM" id="Phobius"/>
    </source>
</evidence>
<dbReference type="Pfam" id="PF00501">
    <property type="entry name" value="AMP-binding"/>
    <property type="match status" value="1"/>
</dbReference>
<dbReference type="GO" id="GO:0005524">
    <property type="term" value="F:ATP binding"/>
    <property type="evidence" value="ECO:0007669"/>
    <property type="project" value="UniProtKB-KW"/>
</dbReference>
<dbReference type="GO" id="GO:0004467">
    <property type="term" value="F:long-chain fatty acid-CoA ligase activity"/>
    <property type="evidence" value="ECO:0007669"/>
    <property type="project" value="TreeGrafter"/>
</dbReference>
<evidence type="ECO:0000256" key="1">
    <source>
        <dbReference type="ARBA" id="ARBA00022741"/>
    </source>
</evidence>
<accession>A0A832ZUJ2</accession>
<organism evidence="5 6">
    <name type="scientific">Caldiarchaeum subterraneum</name>
    <dbReference type="NCBI Taxonomy" id="311458"/>
    <lineage>
        <taxon>Archaea</taxon>
        <taxon>Nitrososphaerota</taxon>
        <taxon>Candidatus Caldarchaeales</taxon>
        <taxon>Candidatus Caldarchaeaceae</taxon>
        <taxon>Candidatus Caldarchaeum</taxon>
    </lineage>
</organism>
<keyword evidence="2" id="KW-0067">ATP-binding</keyword>
<evidence type="ECO:0000259" key="4">
    <source>
        <dbReference type="Pfam" id="PF00501"/>
    </source>
</evidence>
<dbReference type="GO" id="GO:0016020">
    <property type="term" value="C:membrane"/>
    <property type="evidence" value="ECO:0007669"/>
    <property type="project" value="TreeGrafter"/>
</dbReference>
<feature type="transmembrane region" description="Helical" evidence="3">
    <location>
        <begin position="20"/>
        <end position="41"/>
    </location>
</feature>
<dbReference type="EMBL" id="DQVM01000016">
    <property type="protein sequence ID" value="HIQ29097.1"/>
    <property type="molecule type" value="Genomic_DNA"/>
</dbReference>
<keyword evidence="3" id="KW-1133">Transmembrane helix</keyword>
<keyword evidence="1" id="KW-0547">Nucleotide-binding</keyword>
<evidence type="ECO:0000256" key="2">
    <source>
        <dbReference type="ARBA" id="ARBA00022840"/>
    </source>
</evidence>
<reference evidence="5" key="1">
    <citation type="journal article" date="2020" name="ISME J.">
        <title>Gammaproteobacteria mediating utilization of methyl-, sulfur- and petroleum organic compounds in deep ocean hydrothermal plumes.</title>
        <authorList>
            <person name="Zhou Z."/>
            <person name="Liu Y."/>
            <person name="Pan J."/>
            <person name="Cron B.R."/>
            <person name="Toner B.M."/>
            <person name="Anantharaman K."/>
            <person name="Breier J.A."/>
            <person name="Dick G.J."/>
            <person name="Li M."/>
        </authorList>
    </citation>
    <scope>NUCLEOTIDE SEQUENCE</scope>
    <source>
        <strain evidence="5">SZUA-1515</strain>
    </source>
</reference>
<dbReference type="InterPro" id="IPR000873">
    <property type="entry name" value="AMP-dep_synth/lig_dom"/>
</dbReference>
<dbReference type="PANTHER" id="PTHR43272">
    <property type="entry name" value="LONG-CHAIN-FATTY-ACID--COA LIGASE"/>
    <property type="match status" value="1"/>
</dbReference>
<dbReference type="Pfam" id="PF23562">
    <property type="entry name" value="AMP-binding_C_3"/>
    <property type="match status" value="1"/>
</dbReference>
<dbReference type="Gene3D" id="3.40.50.12780">
    <property type="entry name" value="N-terminal domain of ligase-like"/>
    <property type="match status" value="1"/>
</dbReference>
<protein>
    <recommendedName>
        <fullName evidence="4">AMP-dependent synthetase/ligase domain-containing protein</fullName>
    </recommendedName>
</protein>
<comment type="caution">
    <text evidence="5">The sequence shown here is derived from an EMBL/GenBank/DDBJ whole genome shotgun (WGS) entry which is preliminary data.</text>
</comment>
<keyword evidence="3" id="KW-0472">Membrane</keyword>
<name>A0A832ZUJ2_CALS0</name>
<proteinExistence type="predicted"/>